<comment type="caution">
    <text evidence="2">The sequence shown here is derived from an EMBL/GenBank/DDBJ whole genome shotgun (WGS) entry which is preliminary data.</text>
</comment>
<organism evidence="2 3">
    <name type="scientific">Chitinivibrio alkaliphilus ACht1</name>
    <dbReference type="NCBI Taxonomy" id="1313304"/>
    <lineage>
        <taxon>Bacteria</taxon>
        <taxon>Pseudomonadati</taxon>
        <taxon>Fibrobacterota</taxon>
        <taxon>Chitinivibrionia</taxon>
        <taxon>Chitinivibrionales</taxon>
        <taxon>Chitinivibrionaceae</taxon>
        <taxon>Chitinivibrio</taxon>
    </lineage>
</organism>
<feature type="chain" id="PRO_5004681733" evidence="1">
    <location>
        <begin position="24"/>
        <end position="300"/>
    </location>
</feature>
<dbReference type="Proteomes" id="UP000017148">
    <property type="component" value="Unassembled WGS sequence"/>
</dbReference>
<evidence type="ECO:0000313" key="2">
    <source>
        <dbReference type="EMBL" id="ERP31978.1"/>
    </source>
</evidence>
<evidence type="ECO:0000313" key="3">
    <source>
        <dbReference type="Proteomes" id="UP000017148"/>
    </source>
</evidence>
<accession>U7D7R6</accession>
<name>U7D7R6_9BACT</name>
<reference evidence="2 3" key="1">
    <citation type="journal article" date="2013" name="Environ. Microbiol.">
        <title>Genome analysis of Chitinivibrio alkaliphilus gen. nov., sp. nov., a novel extremely haloalkaliphilic anaerobic chitinolytic bacterium from the candidate phylum Termite Group 3.</title>
        <authorList>
            <person name="Sorokin D.Y."/>
            <person name="Gumerov V.M."/>
            <person name="Rakitin A.L."/>
            <person name="Beletsky A.V."/>
            <person name="Damste J.S."/>
            <person name="Muyzer G."/>
            <person name="Mardanov A.V."/>
            <person name="Ravin N.V."/>
        </authorList>
    </citation>
    <scope>NUCLEOTIDE SEQUENCE [LARGE SCALE GENOMIC DNA]</scope>
    <source>
        <strain evidence="2 3">ACht1</strain>
    </source>
</reference>
<dbReference type="PATRIC" id="fig|1313304.3.peg.913"/>
<protein>
    <submittedName>
        <fullName evidence="2">Uncharacterized protein</fullName>
    </submittedName>
</protein>
<dbReference type="RefSeq" id="WP_022636453.1">
    <property type="nucleotide sequence ID" value="NZ_ASJR01000007.1"/>
</dbReference>
<sequence>MCKTALVTILSLFILTISSTAREKLVFHSPEGWSTLRDDSLSIQFISDESVYESTVSLMLVERNLHGRERIVSRSNADISPSGNTVSMQTSLRNMGGEAYYYLRWAVPDHNLSGTVGPISKYRISSHALNEEIPVPLFEEGSLSDEAVAEQYAQVAEEELPTNVYMAATPEELILAAHTEKTGTIALDPANAKTGFPLFSVRYISLDTAAEMPFYYIDRRSSADTTSVEISYRSREWFGDMNSTERDSLRIIRIPWNNLGVKFQKNRRLGFAYLAEQGAIPENADSYIPATWSNIKLEKK</sequence>
<feature type="signal peptide" evidence="1">
    <location>
        <begin position="1"/>
        <end position="23"/>
    </location>
</feature>
<dbReference type="STRING" id="1313304.CALK_0955"/>
<dbReference type="EMBL" id="ASJR01000007">
    <property type="protein sequence ID" value="ERP31978.1"/>
    <property type="molecule type" value="Genomic_DNA"/>
</dbReference>
<keyword evidence="1" id="KW-0732">Signal</keyword>
<evidence type="ECO:0000256" key="1">
    <source>
        <dbReference type="SAM" id="SignalP"/>
    </source>
</evidence>
<proteinExistence type="predicted"/>
<keyword evidence="3" id="KW-1185">Reference proteome</keyword>
<gene>
    <name evidence="2" type="ORF">CALK_0955</name>
</gene>
<dbReference type="AlphaFoldDB" id="U7D7R6"/>